<protein>
    <submittedName>
        <fullName evidence="1">Uncharacterized protein</fullName>
    </submittedName>
</protein>
<evidence type="ECO:0000313" key="2">
    <source>
        <dbReference type="Proteomes" id="UP001054252"/>
    </source>
</evidence>
<proteinExistence type="predicted"/>
<organism evidence="1 2">
    <name type="scientific">Rubroshorea leprosula</name>
    <dbReference type="NCBI Taxonomy" id="152421"/>
    <lineage>
        <taxon>Eukaryota</taxon>
        <taxon>Viridiplantae</taxon>
        <taxon>Streptophyta</taxon>
        <taxon>Embryophyta</taxon>
        <taxon>Tracheophyta</taxon>
        <taxon>Spermatophyta</taxon>
        <taxon>Magnoliopsida</taxon>
        <taxon>eudicotyledons</taxon>
        <taxon>Gunneridae</taxon>
        <taxon>Pentapetalae</taxon>
        <taxon>rosids</taxon>
        <taxon>malvids</taxon>
        <taxon>Malvales</taxon>
        <taxon>Dipterocarpaceae</taxon>
        <taxon>Rubroshorea</taxon>
    </lineage>
</organism>
<gene>
    <name evidence="1" type="ORF">SLEP1_g60042</name>
</gene>
<reference evidence="1 2" key="1">
    <citation type="journal article" date="2021" name="Commun. Biol.">
        <title>The genome of Shorea leprosula (Dipterocarpaceae) highlights the ecological relevance of drought in aseasonal tropical rainforests.</title>
        <authorList>
            <person name="Ng K.K.S."/>
            <person name="Kobayashi M.J."/>
            <person name="Fawcett J.A."/>
            <person name="Hatakeyama M."/>
            <person name="Paape T."/>
            <person name="Ng C.H."/>
            <person name="Ang C.C."/>
            <person name="Tnah L.H."/>
            <person name="Lee C.T."/>
            <person name="Nishiyama T."/>
            <person name="Sese J."/>
            <person name="O'Brien M.J."/>
            <person name="Copetti D."/>
            <person name="Mohd Noor M.I."/>
            <person name="Ong R.C."/>
            <person name="Putra M."/>
            <person name="Sireger I.Z."/>
            <person name="Indrioko S."/>
            <person name="Kosugi Y."/>
            <person name="Izuno A."/>
            <person name="Isagi Y."/>
            <person name="Lee S.L."/>
            <person name="Shimizu K.K."/>
        </authorList>
    </citation>
    <scope>NUCLEOTIDE SEQUENCE [LARGE SCALE GENOMIC DNA]</scope>
    <source>
        <strain evidence="1">214</strain>
    </source>
</reference>
<keyword evidence="2" id="KW-1185">Reference proteome</keyword>
<accession>A0AAV5MXS9</accession>
<dbReference type="Proteomes" id="UP001054252">
    <property type="component" value="Unassembled WGS sequence"/>
</dbReference>
<feature type="non-terminal residue" evidence="1">
    <location>
        <position position="1"/>
    </location>
</feature>
<evidence type="ECO:0000313" key="1">
    <source>
        <dbReference type="EMBL" id="GKV53521.1"/>
    </source>
</evidence>
<dbReference type="EMBL" id="BPVZ01001478">
    <property type="protein sequence ID" value="GKV53521.1"/>
    <property type="molecule type" value="Genomic_DNA"/>
</dbReference>
<comment type="caution">
    <text evidence="1">The sequence shown here is derived from an EMBL/GenBank/DDBJ whole genome shotgun (WGS) entry which is preliminary data.</text>
</comment>
<name>A0AAV5MXS9_9ROSI</name>
<dbReference type="AlphaFoldDB" id="A0AAV5MXS9"/>
<sequence length="16" mass="1712">NPPEADKNIMPVSSRG</sequence>